<evidence type="ECO:0000313" key="2">
    <source>
        <dbReference type="Proteomes" id="UP000202511"/>
    </source>
</evidence>
<reference evidence="1 2" key="1">
    <citation type="journal article" date="2015" name="Parasitol. Res.">
        <title>Viruses in close associations with free-living amoebae.</title>
        <authorList>
            <person name="Scheid P."/>
        </authorList>
    </citation>
    <scope>NUCLEOTIDE SEQUENCE [LARGE SCALE GENOMIC DNA]</scope>
    <source>
        <strain evidence="1">KlaHel</strain>
    </source>
</reference>
<dbReference type="KEGG" id="vg:23463320"/>
<evidence type="ECO:0000313" key="1">
    <source>
        <dbReference type="EMBL" id="AJF98403.1"/>
    </source>
</evidence>
<proteinExistence type="predicted"/>
<dbReference type="GeneID" id="23463320"/>
<dbReference type="RefSeq" id="YP_009120638.1">
    <property type="nucleotide sequence ID" value="NC_026440.1"/>
</dbReference>
<name>A0A0B5IZP2_9VIRU</name>
<protein>
    <submittedName>
        <fullName evidence="1">Uncharacterized protein</fullName>
    </submittedName>
</protein>
<dbReference type="EMBL" id="KP136319">
    <property type="protein sequence ID" value="AJF98403.1"/>
    <property type="molecule type" value="Genomic_DNA"/>
</dbReference>
<organism evidence="1 2">
    <name type="scientific">Pandoravirus inopinatum</name>
    <dbReference type="NCBI Taxonomy" id="1605721"/>
    <lineage>
        <taxon>Viruses</taxon>
        <taxon>Pandoravirus</taxon>
    </lineage>
</organism>
<sequence length="109" mass="12253">MGSSAIFVPSVAGRRRRKSRPLWSGHGCAFWRGPILFFSPRIKKEVWLLGIYFFERNIYCVACVRWQLLGGVAGCVGNIGLSTQSPKIWEGERGQTKNLPMLVFAAAFF</sequence>
<accession>A0A0B5IZP2</accession>
<dbReference type="Proteomes" id="UP000202511">
    <property type="component" value="Segment"/>
</dbReference>